<dbReference type="PANTHER" id="PTHR43201">
    <property type="entry name" value="ACYL-COA SYNTHETASE"/>
    <property type="match status" value="1"/>
</dbReference>
<feature type="domain" description="AMP-binding enzyme C-terminal" evidence="4">
    <location>
        <begin position="466"/>
        <end position="541"/>
    </location>
</feature>
<keyword evidence="2 5" id="KW-0436">Ligase</keyword>
<dbReference type="Pfam" id="PF00501">
    <property type="entry name" value="AMP-binding"/>
    <property type="match status" value="1"/>
</dbReference>
<keyword evidence="6" id="KW-1185">Reference proteome</keyword>
<comment type="similarity">
    <text evidence="1">Belongs to the ATP-dependent AMP-binding enzyme family.</text>
</comment>
<proteinExistence type="inferred from homology"/>
<dbReference type="InterPro" id="IPR020845">
    <property type="entry name" value="AMP-binding_CS"/>
</dbReference>
<organism evidence="5 6">
    <name type="scientific">Sandaracinus amylolyticus</name>
    <dbReference type="NCBI Taxonomy" id="927083"/>
    <lineage>
        <taxon>Bacteria</taxon>
        <taxon>Pseudomonadati</taxon>
        <taxon>Myxococcota</taxon>
        <taxon>Polyangia</taxon>
        <taxon>Polyangiales</taxon>
        <taxon>Sandaracinaceae</taxon>
        <taxon>Sandaracinus</taxon>
    </lineage>
</organism>
<dbReference type="KEGG" id="samy:DB32_004227"/>
<dbReference type="InterPro" id="IPR000873">
    <property type="entry name" value="AMP-dep_synth/lig_dom"/>
</dbReference>
<dbReference type="InterPro" id="IPR025110">
    <property type="entry name" value="AMP-bd_C"/>
</dbReference>
<evidence type="ECO:0000256" key="1">
    <source>
        <dbReference type="ARBA" id="ARBA00006432"/>
    </source>
</evidence>
<evidence type="ECO:0000256" key="2">
    <source>
        <dbReference type="ARBA" id="ARBA00022598"/>
    </source>
</evidence>
<dbReference type="InterPro" id="IPR042099">
    <property type="entry name" value="ANL_N_sf"/>
</dbReference>
<feature type="domain" description="AMP-dependent synthetase/ligase" evidence="3">
    <location>
        <begin position="54"/>
        <end position="411"/>
    </location>
</feature>
<dbReference type="Pfam" id="PF13193">
    <property type="entry name" value="AMP-binding_C"/>
    <property type="match status" value="1"/>
</dbReference>
<gene>
    <name evidence="5" type="ORF">DB32_004227</name>
</gene>
<dbReference type="FunFam" id="3.30.300.30:FF:000008">
    <property type="entry name" value="2,3-dihydroxybenzoate-AMP ligase"/>
    <property type="match status" value="1"/>
</dbReference>
<evidence type="ECO:0000313" key="6">
    <source>
        <dbReference type="Proteomes" id="UP000034883"/>
    </source>
</evidence>
<dbReference type="SUPFAM" id="SSF56801">
    <property type="entry name" value="Acetyl-CoA synthetase-like"/>
    <property type="match status" value="1"/>
</dbReference>
<dbReference type="Gene3D" id="3.40.50.12780">
    <property type="entry name" value="N-terminal domain of ligase-like"/>
    <property type="match status" value="1"/>
</dbReference>
<dbReference type="STRING" id="927083.DB32_004227"/>
<dbReference type="InterPro" id="IPR045851">
    <property type="entry name" value="AMP-bd_C_sf"/>
</dbReference>
<evidence type="ECO:0000259" key="3">
    <source>
        <dbReference type="Pfam" id="PF00501"/>
    </source>
</evidence>
<name>A0A0F6YII8_9BACT</name>
<dbReference type="PROSITE" id="PS00455">
    <property type="entry name" value="AMP_BINDING"/>
    <property type="match status" value="1"/>
</dbReference>
<dbReference type="Proteomes" id="UP000034883">
    <property type="component" value="Chromosome"/>
</dbReference>
<dbReference type="GO" id="GO:0031956">
    <property type="term" value="F:medium-chain fatty acid-CoA ligase activity"/>
    <property type="evidence" value="ECO:0007669"/>
    <property type="project" value="TreeGrafter"/>
</dbReference>
<dbReference type="EMBL" id="CP011125">
    <property type="protein sequence ID" value="AKF07078.1"/>
    <property type="molecule type" value="Genomic_DNA"/>
</dbReference>
<dbReference type="Gene3D" id="3.30.300.30">
    <property type="match status" value="1"/>
</dbReference>
<evidence type="ECO:0000313" key="5">
    <source>
        <dbReference type="EMBL" id="AKF07078.1"/>
    </source>
</evidence>
<dbReference type="PANTHER" id="PTHR43201:SF5">
    <property type="entry name" value="MEDIUM-CHAIN ACYL-COA LIGASE ACSF2, MITOCHONDRIAL"/>
    <property type="match status" value="1"/>
</dbReference>
<reference evidence="5 6" key="1">
    <citation type="submission" date="2015-03" db="EMBL/GenBank/DDBJ databases">
        <title>Genome assembly of Sandaracinus amylolyticus DSM 53668.</title>
        <authorList>
            <person name="Sharma G."/>
            <person name="Subramanian S."/>
        </authorList>
    </citation>
    <scope>NUCLEOTIDE SEQUENCE [LARGE SCALE GENOMIC DNA]</scope>
    <source>
        <strain evidence="5 6">DSM 53668</strain>
    </source>
</reference>
<sequence length="551" mass="59723">MSATVRRVRAPVDLARVATRLGVRSGIAFDVSPRGVIALARARLSGSLGLATIFRVHAANTPDAIAIVCEGRRLTYRALDERIDRLASRLRHEHGIGRGDAAILLMHNRAEFVEVQAAMTRLGGAAVSASYRSTPEELEFLASHSGARAIFVEAELAAPIVASRAKLTGVPDANLIAVGGTHPGTTSYDALVAPGRVRPIDEASGDDAAVVVYTSGTTGKPKGAVRRFPKDAHLAFLQSIDELDIRHDDRHLAVCPLYHTTAFGFASFTFVLGGTVVIEPRFDAQRALAKIEEHAITTTAMVPTMLHRILELPAAARREHDTRSLRAVFSAGAPLSGAVARDFMQEFGHVLYNIYGATETGLNTIATPDELLRAPGTIGHVVPGNEIRILDERGRDVPRGATGELFVRNTMLVDYHRDDAATRASMRDGFFSVGDLAHVDEHGLVHLDGRKRDMIISGGVNVYPAEVEEVLARHPAVREAAVVGVPDREWGERVRAFVALREGAYADVPSLIAWCRDRLSGPKVPRDVRVMQELPKNPTGKVLKRELREMA</sequence>
<evidence type="ECO:0000259" key="4">
    <source>
        <dbReference type="Pfam" id="PF13193"/>
    </source>
</evidence>
<accession>A0A0F6YII8</accession>
<protein>
    <submittedName>
        <fullName evidence="5">Long-chain-fatty-acid--CoA ligase</fullName>
    </submittedName>
</protein>
<dbReference type="AlphaFoldDB" id="A0A0F6YII8"/>
<dbReference type="GO" id="GO:0006631">
    <property type="term" value="P:fatty acid metabolic process"/>
    <property type="evidence" value="ECO:0007669"/>
    <property type="project" value="TreeGrafter"/>
</dbReference>